<name>A0A1G8VMF4_9EURY</name>
<dbReference type="AlphaFoldDB" id="A0A1G8VMF4"/>
<protein>
    <submittedName>
        <fullName evidence="2">TrkA-N domain-containing protein</fullName>
    </submittedName>
</protein>
<dbReference type="STRING" id="1095776.SAMN04515672_1410"/>
<dbReference type="OrthoDB" id="380686at2157"/>
<feature type="domain" description="RCK N-terminal" evidence="1">
    <location>
        <begin position="10"/>
        <end position="124"/>
    </location>
</feature>
<dbReference type="EMBL" id="FNFE01000001">
    <property type="protein sequence ID" value="SDJ67192.1"/>
    <property type="molecule type" value="Genomic_DNA"/>
</dbReference>
<keyword evidence="3" id="KW-1185">Reference proteome</keyword>
<dbReference type="RefSeq" id="WP_090303824.1">
    <property type="nucleotide sequence ID" value="NZ_FNFE01000001.1"/>
</dbReference>
<reference evidence="3" key="1">
    <citation type="submission" date="2016-10" db="EMBL/GenBank/DDBJ databases">
        <authorList>
            <person name="Varghese N."/>
            <person name="Submissions S."/>
        </authorList>
    </citation>
    <scope>NUCLEOTIDE SEQUENCE [LARGE SCALE GENOMIC DNA]</scope>
    <source>
        <strain evidence="3">B4,CECT 8067,JCM 17497</strain>
    </source>
</reference>
<sequence length="158" mass="16815">MGDSPNHELENHVLVLGTSELTEIIVEELESQAQFLIVSQGGPDSIELERDYEVLEGDPGSRETLERAGIYDAAAAIVAADSDSQDAMSILTAKKLNPSIRIAAAATNKENISKLKRAGADVVISPSMLGGQLMVRSSLTGETTEELTGELFSDSEQP</sequence>
<gene>
    <name evidence="2" type="ORF">SAMN04515672_1410</name>
</gene>
<dbReference type="InterPro" id="IPR003148">
    <property type="entry name" value="RCK_N"/>
</dbReference>
<evidence type="ECO:0000313" key="3">
    <source>
        <dbReference type="Proteomes" id="UP000198882"/>
    </source>
</evidence>
<accession>A0A1G8VMF4</accession>
<dbReference type="PANTHER" id="PTHR43833:SF9">
    <property type="entry name" value="POTASSIUM CHANNEL PROTEIN YUGO-RELATED"/>
    <property type="match status" value="1"/>
</dbReference>
<dbReference type="Proteomes" id="UP000198882">
    <property type="component" value="Unassembled WGS sequence"/>
</dbReference>
<dbReference type="SUPFAM" id="SSF51735">
    <property type="entry name" value="NAD(P)-binding Rossmann-fold domains"/>
    <property type="match status" value="1"/>
</dbReference>
<dbReference type="PANTHER" id="PTHR43833">
    <property type="entry name" value="POTASSIUM CHANNEL PROTEIN 2-RELATED-RELATED"/>
    <property type="match status" value="1"/>
</dbReference>
<evidence type="ECO:0000313" key="2">
    <source>
        <dbReference type="EMBL" id="SDJ67192.1"/>
    </source>
</evidence>
<organism evidence="2 3">
    <name type="scientific">Natronorubrum texcoconense</name>
    <dbReference type="NCBI Taxonomy" id="1095776"/>
    <lineage>
        <taxon>Archaea</taxon>
        <taxon>Methanobacteriati</taxon>
        <taxon>Methanobacteriota</taxon>
        <taxon>Stenosarchaea group</taxon>
        <taxon>Halobacteria</taxon>
        <taxon>Halobacteriales</taxon>
        <taxon>Natrialbaceae</taxon>
        <taxon>Natronorubrum</taxon>
    </lineage>
</organism>
<dbReference type="Gene3D" id="3.40.50.720">
    <property type="entry name" value="NAD(P)-binding Rossmann-like Domain"/>
    <property type="match status" value="1"/>
</dbReference>
<dbReference type="Pfam" id="PF02254">
    <property type="entry name" value="TrkA_N"/>
    <property type="match status" value="1"/>
</dbReference>
<dbReference type="PROSITE" id="PS51201">
    <property type="entry name" value="RCK_N"/>
    <property type="match status" value="1"/>
</dbReference>
<dbReference type="GO" id="GO:0006813">
    <property type="term" value="P:potassium ion transport"/>
    <property type="evidence" value="ECO:0007669"/>
    <property type="project" value="InterPro"/>
</dbReference>
<dbReference type="InterPro" id="IPR050721">
    <property type="entry name" value="Trk_Ktr_HKT_K-transport"/>
</dbReference>
<dbReference type="InterPro" id="IPR036291">
    <property type="entry name" value="NAD(P)-bd_dom_sf"/>
</dbReference>
<evidence type="ECO:0000259" key="1">
    <source>
        <dbReference type="PROSITE" id="PS51201"/>
    </source>
</evidence>
<proteinExistence type="predicted"/>